<dbReference type="InterPro" id="IPR003838">
    <property type="entry name" value="ABC3_permease_C"/>
</dbReference>
<dbReference type="InterPro" id="IPR025857">
    <property type="entry name" value="MacB_PCD"/>
</dbReference>
<feature type="transmembrane region" description="Helical" evidence="7">
    <location>
        <begin position="267"/>
        <end position="292"/>
    </location>
</feature>
<evidence type="ECO:0000256" key="6">
    <source>
        <dbReference type="ARBA" id="ARBA00038076"/>
    </source>
</evidence>
<name>E0I9T4_9BACL</name>
<keyword evidence="3 7" id="KW-0812">Transmembrane</keyword>
<evidence type="ECO:0000256" key="4">
    <source>
        <dbReference type="ARBA" id="ARBA00022989"/>
    </source>
</evidence>
<keyword evidence="11" id="KW-1185">Reference proteome</keyword>
<keyword evidence="4 7" id="KW-1133">Transmembrane helix</keyword>
<comment type="similarity">
    <text evidence="6">Belongs to the ABC-4 integral membrane protein family.</text>
</comment>
<dbReference type="EMBL" id="AEDD01000006">
    <property type="protein sequence ID" value="EFM10511.1"/>
    <property type="molecule type" value="Genomic_DNA"/>
</dbReference>
<dbReference type="PROSITE" id="PS51257">
    <property type="entry name" value="PROKAR_LIPOPROTEIN"/>
    <property type="match status" value="1"/>
</dbReference>
<dbReference type="PANTHER" id="PTHR30572">
    <property type="entry name" value="MEMBRANE COMPONENT OF TRANSPORTER-RELATED"/>
    <property type="match status" value="1"/>
</dbReference>
<reference evidence="10 11" key="1">
    <citation type="submission" date="2010-07" db="EMBL/GenBank/DDBJ databases">
        <title>The draft genome of Paenibacillus curdlanolyticus YK9.</title>
        <authorList>
            <consortium name="US DOE Joint Genome Institute (JGI-PGF)"/>
            <person name="Lucas S."/>
            <person name="Copeland A."/>
            <person name="Lapidus A."/>
            <person name="Cheng J.-F."/>
            <person name="Bruce D."/>
            <person name="Goodwin L."/>
            <person name="Pitluck S."/>
            <person name="Land M.L."/>
            <person name="Hauser L."/>
            <person name="Chang Y.-J."/>
            <person name="Jeffries C."/>
            <person name="Anderson I.J."/>
            <person name="Johnson E."/>
            <person name="Loganathan U."/>
            <person name="Mulhopadhyay B."/>
            <person name="Kyrpides N."/>
            <person name="Woyke T.J."/>
        </authorList>
    </citation>
    <scope>NUCLEOTIDE SEQUENCE [LARGE SCALE GENOMIC DNA]</scope>
    <source>
        <strain evidence="10 11">YK9</strain>
    </source>
</reference>
<feature type="domain" description="MacB-like periplasmic core" evidence="9">
    <location>
        <begin position="22"/>
        <end position="250"/>
    </location>
</feature>
<evidence type="ECO:0000256" key="1">
    <source>
        <dbReference type="ARBA" id="ARBA00004651"/>
    </source>
</evidence>
<proteinExistence type="inferred from homology"/>
<sequence length="414" mass="44494">MKTKDRIRFVRQNMGKNKSRIAMTVLATAMGCTFLIMIASVAFGLQKSIVEEALHGRKVTQIEVAGRGAGDQTRSITTEDLAVLHKPDHVKAVTVRYGLNGHWELKDGYAGDGGIRIADMAEEAKAGLPLSEGRLPQAPDEAVVGYHFASQLKDKDGQPYTGPLVNTVVSTTFTMPSPDGKSADQTEIHEMKIVGVLEKPVREGMQDSTFMTDRTALQSPALLSDLRPSEVSVYATSANKITKVSKALRAEQFLVYSVADELKQIDVVFLIMKIGLIFVGTIAVLIASIGIYNTMTMAVTERAPDIGIMKAIGAHPKTIRSVFLLESFGIGVFGAIIGTVVAYVLSTLVNVIVPPIVKASLDANVPDGFVFSYIPWTLTALSILISAGVAILSGLRPAARATGIDVLRALRRDL</sequence>
<protein>
    <recommendedName>
        <fullName evidence="12">ABC3 transporter permease protein domain-containing protein</fullName>
    </recommendedName>
</protein>
<keyword evidence="5 7" id="KW-0472">Membrane</keyword>
<dbReference type="GO" id="GO:0022857">
    <property type="term" value="F:transmembrane transporter activity"/>
    <property type="evidence" value="ECO:0007669"/>
    <property type="project" value="TreeGrafter"/>
</dbReference>
<feature type="transmembrane region" description="Helical" evidence="7">
    <location>
        <begin position="328"/>
        <end position="353"/>
    </location>
</feature>
<dbReference type="RefSeq" id="WP_006038415.1">
    <property type="nucleotide sequence ID" value="NZ_AEDD01000006.1"/>
</dbReference>
<dbReference type="InterPro" id="IPR050250">
    <property type="entry name" value="Macrolide_Exporter_MacB"/>
</dbReference>
<organism evidence="10 11">
    <name type="scientific">Paenibacillus curdlanolyticus YK9</name>
    <dbReference type="NCBI Taxonomy" id="717606"/>
    <lineage>
        <taxon>Bacteria</taxon>
        <taxon>Bacillati</taxon>
        <taxon>Bacillota</taxon>
        <taxon>Bacilli</taxon>
        <taxon>Bacillales</taxon>
        <taxon>Paenibacillaceae</taxon>
        <taxon>Paenibacillus</taxon>
    </lineage>
</organism>
<accession>E0I9T4</accession>
<evidence type="ECO:0000259" key="9">
    <source>
        <dbReference type="Pfam" id="PF12704"/>
    </source>
</evidence>
<dbReference type="STRING" id="717606.PaecuDRAFT_2421"/>
<evidence type="ECO:0000256" key="5">
    <source>
        <dbReference type="ARBA" id="ARBA00023136"/>
    </source>
</evidence>
<evidence type="ECO:0000256" key="7">
    <source>
        <dbReference type="SAM" id="Phobius"/>
    </source>
</evidence>
<dbReference type="Proteomes" id="UP000005387">
    <property type="component" value="Unassembled WGS sequence"/>
</dbReference>
<dbReference type="GO" id="GO:0005886">
    <property type="term" value="C:plasma membrane"/>
    <property type="evidence" value="ECO:0007669"/>
    <property type="project" value="UniProtKB-SubCell"/>
</dbReference>
<dbReference type="Pfam" id="PF12704">
    <property type="entry name" value="MacB_PCD"/>
    <property type="match status" value="1"/>
</dbReference>
<evidence type="ECO:0000259" key="8">
    <source>
        <dbReference type="Pfam" id="PF02687"/>
    </source>
</evidence>
<dbReference type="eggNOG" id="COG0577">
    <property type="taxonomic scope" value="Bacteria"/>
</dbReference>
<comment type="subcellular location">
    <subcellularLocation>
        <location evidence="1">Cell membrane</location>
        <topology evidence="1">Multi-pass membrane protein</topology>
    </subcellularLocation>
</comment>
<dbReference type="AlphaFoldDB" id="E0I9T4"/>
<dbReference type="Pfam" id="PF02687">
    <property type="entry name" value="FtsX"/>
    <property type="match status" value="1"/>
</dbReference>
<keyword evidence="2" id="KW-1003">Cell membrane</keyword>
<feature type="transmembrane region" description="Helical" evidence="7">
    <location>
        <begin position="373"/>
        <end position="395"/>
    </location>
</feature>
<evidence type="ECO:0000256" key="2">
    <source>
        <dbReference type="ARBA" id="ARBA00022475"/>
    </source>
</evidence>
<dbReference type="PANTHER" id="PTHR30572:SF4">
    <property type="entry name" value="ABC TRANSPORTER PERMEASE YTRF"/>
    <property type="match status" value="1"/>
</dbReference>
<feature type="transmembrane region" description="Helical" evidence="7">
    <location>
        <begin position="21"/>
        <end position="45"/>
    </location>
</feature>
<gene>
    <name evidence="10" type="ORF">PaecuDRAFT_2421</name>
</gene>
<evidence type="ECO:0000313" key="11">
    <source>
        <dbReference type="Proteomes" id="UP000005387"/>
    </source>
</evidence>
<feature type="domain" description="ABC3 transporter permease C-terminal" evidence="8">
    <location>
        <begin position="277"/>
        <end position="403"/>
    </location>
</feature>
<evidence type="ECO:0000313" key="10">
    <source>
        <dbReference type="EMBL" id="EFM10511.1"/>
    </source>
</evidence>
<dbReference type="OrthoDB" id="9770099at2"/>
<evidence type="ECO:0000256" key="3">
    <source>
        <dbReference type="ARBA" id="ARBA00022692"/>
    </source>
</evidence>
<evidence type="ECO:0008006" key="12">
    <source>
        <dbReference type="Google" id="ProtNLM"/>
    </source>
</evidence>